<keyword evidence="1" id="KW-0812">Transmembrane</keyword>
<sequence>MSAARILMWVTGALEAFLGIPFFGGTFVISLLWTPLAVMLVLHIVTLVLAQQIGRETRGSVLGIITSCIAWIPIVGMVMHILTAIFLLIDASEADPELEKQPD</sequence>
<dbReference type="Proteomes" id="UP000183557">
    <property type="component" value="Unassembled WGS sequence"/>
</dbReference>
<name>A0A1I3W861_HALDA</name>
<keyword evidence="1" id="KW-0472">Membrane</keyword>
<gene>
    <name evidence="2" type="ORF">SAMN04487936_106230</name>
</gene>
<proteinExistence type="predicted"/>
<protein>
    <submittedName>
        <fullName evidence="2">Uncharacterized protein</fullName>
    </submittedName>
</protein>
<keyword evidence="3" id="KW-1185">Reference proteome</keyword>
<dbReference type="EMBL" id="FOSB01000006">
    <property type="protein sequence ID" value="SFK03373.1"/>
    <property type="molecule type" value="Genomic_DNA"/>
</dbReference>
<dbReference type="AlphaFoldDB" id="A0A1I3W861"/>
<feature type="transmembrane region" description="Helical" evidence="1">
    <location>
        <begin position="30"/>
        <end position="50"/>
    </location>
</feature>
<organism evidence="2 3">
    <name type="scientific">Halobacillus dabanensis</name>
    <dbReference type="NCBI Taxonomy" id="240302"/>
    <lineage>
        <taxon>Bacteria</taxon>
        <taxon>Bacillati</taxon>
        <taxon>Bacillota</taxon>
        <taxon>Bacilli</taxon>
        <taxon>Bacillales</taxon>
        <taxon>Bacillaceae</taxon>
        <taxon>Halobacillus</taxon>
    </lineage>
</organism>
<evidence type="ECO:0000313" key="3">
    <source>
        <dbReference type="Proteomes" id="UP000183557"/>
    </source>
</evidence>
<reference evidence="3" key="1">
    <citation type="submission" date="2016-10" db="EMBL/GenBank/DDBJ databases">
        <authorList>
            <person name="Varghese N."/>
            <person name="Submissions S."/>
        </authorList>
    </citation>
    <scope>NUCLEOTIDE SEQUENCE [LARGE SCALE GENOMIC DNA]</scope>
    <source>
        <strain evidence="3">CGMCC 1.3704</strain>
    </source>
</reference>
<dbReference type="OrthoDB" id="1925744at2"/>
<evidence type="ECO:0000256" key="1">
    <source>
        <dbReference type="SAM" id="Phobius"/>
    </source>
</evidence>
<accession>A0A1I3W861</accession>
<dbReference type="RefSeq" id="WP_075036833.1">
    <property type="nucleotide sequence ID" value="NZ_FOSB01000006.1"/>
</dbReference>
<evidence type="ECO:0000313" key="2">
    <source>
        <dbReference type="EMBL" id="SFK03373.1"/>
    </source>
</evidence>
<keyword evidence="1" id="KW-1133">Transmembrane helix</keyword>
<feature type="transmembrane region" description="Helical" evidence="1">
    <location>
        <begin position="7"/>
        <end position="24"/>
    </location>
</feature>
<feature type="transmembrane region" description="Helical" evidence="1">
    <location>
        <begin position="62"/>
        <end position="89"/>
    </location>
</feature>